<evidence type="ECO:0008006" key="3">
    <source>
        <dbReference type="Google" id="ProtNLM"/>
    </source>
</evidence>
<reference evidence="1 2" key="1">
    <citation type="journal article" date="2023" name="Elife">
        <title>Identification of key yeast species and microbe-microbe interactions impacting larval growth of Drosophila in the wild.</title>
        <authorList>
            <person name="Mure A."/>
            <person name="Sugiura Y."/>
            <person name="Maeda R."/>
            <person name="Honda K."/>
            <person name="Sakurai N."/>
            <person name="Takahashi Y."/>
            <person name="Watada M."/>
            <person name="Katoh T."/>
            <person name="Gotoh A."/>
            <person name="Gotoh Y."/>
            <person name="Taniguchi I."/>
            <person name="Nakamura K."/>
            <person name="Hayashi T."/>
            <person name="Katayama T."/>
            <person name="Uemura T."/>
            <person name="Hattori Y."/>
        </authorList>
    </citation>
    <scope>NUCLEOTIDE SEQUENCE [LARGE SCALE GENOMIC DNA]</scope>
    <source>
        <strain evidence="1 2">SC-9</strain>
    </source>
</reference>
<protein>
    <recommendedName>
        <fullName evidence="3">Glu-AdT subunit F</fullName>
    </recommendedName>
</protein>
<proteinExistence type="predicted"/>
<gene>
    <name evidence="1" type="ORF">DASC09_028640</name>
</gene>
<sequence length="167" mass="18535">MSLIFKRLESSLVGKSFSSVSEISAYIRSSTSTSWDPAVYSSPPKNADNKDELTMEKLYSLVEISGLKLPESEAEQVTLLKALNSQIYFLGHLQMVPSSELKIGEDARNLNKFNESLSFKALMSAVQRVRGSKGAISKGETLDSWCPVELAKLKEDNFYVVKEKSSQ</sequence>
<name>A0AAV5QLN0_9ASCO</name>
<dbReference type="AlphaFoldDB" id="A0AAV5QLN0"/>
<keyword evidence="2" id="KW-1185">Reference proteome</keyword>
<accession>A0AAV5QLN0</accession>
<comment type="caution">
    <text evidence="1">The sequence shown here is derived from an EMBL/GenBank/DDBJ whole genome shotgun (WGS) entry which is preliminary data.</text>
</comment>
<evidence type="ECO:0000313" key="1">
    <source>
        <dbReference type="EMBL" id="GMM35539.1"/>
    </source>
</evidence>
<dbReference type="Pfam" id="PF20977">
    <property type="entry name" value="GatF"/>
    <property type="match status" value="1"/>
</dbReference>
<dbReference type="RefSeq" id="XP_064852539.1">
    <property type="nucleotide sequence ID" value="XM_064996467.1"/>
</dbReference>
<evidence type="ECO:0000313" key="2">
    <source>
        <dbReference type="Proteomes" id="UP001360560"/>
    </source>
</evidence>
<dbReference type="Proteomes" id="UP001360560">
    <property type="component" value="Unassembled WGS sequence"/>
</dbReference>
<dbReference type="GeneID" id="90073518"/>
<organism evidence="1 2">
    <name type="scientific">Saccharomycopsis crataegensis</name>
    <dbReference type="NCBI Taxonomy" id="43959"/>
    <lineage>
        <taxon>Eukaryota</taxon>
        <taxon>Fungi</taxon>
        <taxon>Dikarya</taxon>
        <taxon>Ascomycota</taxon>
        <taxon>Saccharomycotina</taxon>
        <taxon>Saccharomycetes</taxon>
        <taxon>Saccharomycopsidaceae</taxon>
        <taxon>Saccharomycopsis</taxon>
    </lineage>
</organism>
<dbReference type="EMBL" id="BTFZ01000006">
    <property type="protein sequence ID" value="GMM35539.1"/>
    <property type="molecule type" value="Genomic_DNA"/>
</dbReference>